<evidence type="ECO:0000259" key="3">
    <source>
        <dbReference type="Pfam" id="PF13511"/>
    </source>
</evidence>
<accession>A0ABQ6ZI10</accession>
<feature type="chain" id="PRO_5047363121" description="DUF4124 domain-containing protein" evidence="2">
    <location>
        <begin position="18"/>
        <end position="141"/>
    </location>
</feature>
<comment type="caution">
    <text evidence="4">The sequence shown here is derived from an EMBL/GenBank/DDBJ whole genome shotgun (WGS) entry which is preliminary data.</text>
</comment>
<feature type="domain" description="DUF4124" evidence="3">
    <location>
        <begin position="8"/>
        <end position="43"/>
    </location>
</feature>
<feature type="compositionally biased region" description="Polar residues" evidence="1">
    <location>
        <begin position="98"/>
        <end position="108"/>
    </location>
</feature>
<name>A0ABQ6ZI10_9GAMM</name>
<dbReference type="EMBL" id="PDWW01000008">
    <property type="protein sequence ID" value="KAF1725610.1"/>
    <property type="molecule type" value="Genomic_DNA"/>
</dbReference>
<protein>
    <recommendedName>
        <fullName evidence="3">DUF4124 domain-containing protein</fullName>
    </recommendedName>
</protein>
<dbReference type="InterPro" id="IPR025392">
    <property type="entry name" value="DUF4124"/>
</dbReference>
<sequence length="141" mass="15759">MKWIFLAAVLASVPASAQSIYKCRDAKGGAVYQSQPCPDAEKRWDTQPRDYTCDDHYRRQAAEASIQRDRREVRQRNAAQQPVSVGIGTGGRRASGASIPSVTTSYQSARDRRDAHYKRMGNNRTFAGSRAFDQSVWDACN</sequence>
<organism evidence="4 5">
    <name type="scientific">Pseudoxanthomonas japonensis</name>
    <dbReference type="NCBI Taxonomy" id="69284"/>
    <lineage>
        <taxon>Bacteria</taxon>
        <taxon>Pseudomonadati</taxon>
        <taxon>Pseudomonadota</taxon>
        <taxon>Gammaproteobacteria</taxon>
        <taxon>Lysobacterales</taxon>
        <taxon>Lysobacteraceae</taxon>
        <taxon>Pseudoxanthomonas</taxon>
    </lineage>
</organism>
<evidence type="ECO:0000256" key="1">
    <source>
        <dbReference type="SAM" id="MobiDB-lite"/>
    </source>
</evidence>
<evidence type="ECO:0000313" key="4">
    <source>
        <dbReference type="EMBL" id="KAF1725610.1"/>
    </source>
</evidence>
<dbReference type="RefSeq" id="WP_162337330.1">
    <property type="nucleotide sequence ID" value="NZ_JBHSRQ010000016.1"/>
</dbReference>
<evidence type="ECO:0000256" key="2">
    <source>
        <dbReference type="SAM" id="SignalP"/>
    </source>
</evidence>
<keyword evidence="2" id="KW-0732">Signal</keyword>
<feature type="signal peptide" evidence="2">
    <location>
        <begin position="1"/>
        <end position="17"/>
    </location>
</feature>
<keyword evidence="5" id="KW-1185">Reference proteome</keyword>
<feature type="region of interest" description="Disordered" evidence="1">
    <location>
        <begin position="66"/>
        <end position="112"/>
    </location>
</feature>
<dbReference type="Pfam" id="PF13511">
    <property type="entry name" value="DUF4124"/>
    <property type="match status" value="1"/>
</dbReference>
<feature type="compositionally biased region" description="Basic and acidic residues" evidence="1">
    <location>
        <begin position="66"/>
        <end position="75"/>
    </location>
</feature>
<gene>
    <name evidence="4" type="ORF">CSC78_07710</name>
</gene>
<dbReference type="Proteomes" id="UP000781710">
    <property type="component" value="Unassembled WGS sequence"/>
</dbReference>
<reference evidence="4 5" key="1">
    <citation type="submission" date="2017-10" db="EMBL/GenBank/DDBJ databases">
        <title>Whole genome sequencing of members of genus Pseudoxanthomonas.</title>
        <authorList>
            <person name="Kumar S."/>
            <person name="Bansal K."/>
            <person name="Kaur A."/>
            <person name="Patil P."/>
            <person name="Sharma S."/>
            <person name="Patil P.B."/>
        </authorList>
    </citation>
    <scope>NUCLEOTIDE SEQUENCE [LARGE SCALE GENOMIC DNA]</scope>
    <source>
        <strain evidence="4 5">DSM 17109</strain>
    </source>
</reference>
<proteinExistence type="predicted"/>
<evidence type="ECO:0000313" key="5">
    <source>
        <dbReference type="Proteomes" id="UP000781710"/>
    </source>
</evidence>